<evidence type="ECO:0000313" key="1">
    <source>
        <dbReference type="EMBL" id="WOS97419.1"/>
    </source>
</evidence>
<dbReference type="AlphaFoldDB" id="A0A9X7F714"/>
<protein>
    <submittedName>
        <fullName evidence="1">DUF1643 domain-containing protein</fullName>
    </submittedName>
</protein>
<dbReference type="Pfam" id="PF07799">
    <property type="entry name" value="DUF1643"/>
    <property type="match status" value="1"/>
</dbReference>
<dbReference type="InterPro" id="IPR012441">
    <property type="entry name" value="DUF1643"/>
</dbReference>
<evidence type="ECO:0000313" key="2">
    <source>
        <dbReference type="Proteomes" id="UP000234781"/>
    </source>
</evidence>
<organism evidence="1 2">
    <name type="scientific">Neisseria perflava</name>
    <dbReference type="NCBI Taxonomy" id="33053"/>
    <lineage>
        <taxon>Bacteria</taxon>
        <taxon>Pseudomonadati</taxon>
        <taxon>Pseudomonadota</taxon>
        <taxon>Betaproteobacteria</taxon>
        <taxon>Neisseriales</taxon>
        <taxon>Neisseriaceae</taxon>
        <taxon>Neisseria</taxon>
    </lineage>
</organism>
<proteinExistence type="predicted"/>
<dbReference type="RefSeq" id="WP_101756013.1">
    <property type="nucleotide sequence ID" value="NZ_CP136962.1"/>
</dbReference>
<accession>A0A9X7F714</accession>
<gene>
    <name evidence="1" type="ORF">CYJ98_007520</name>
</gene>
<reference evidence="2" key="1">
    <citation type="submission" date="2017-12" db="EMBL/GenBank/DDBJ databases">
        <title>Phylogenetic diversity of female urinary microbiome.</title>
        <authorList>
            <person name="Thomas-White K."/>
            <person name="Wolfe A.J."/>
        </authorList>
    </citation>
    <scope>NUCLEOTIDE SEQUENCE [LARGE SCALE GENOMIC DNA]</scope>
    <source>
        <strain evidence="2">UMB0023</strain>
    </source>
</reference>
<dbReference type="Proteomes" id="UP000234781">
    <property type="component" value="Chromosome"/>
</dbReference>
<dbReference type="EMBL" id="CP136962">
    <property type="protein sequence ID" value="WOS97419.1"/>
    <property type="molecule type" value="Genomic_DNA"/>
</dbReference>
<sequence length="190" mass="22237">MNPIMGGNIYSATLDGWEISWESQKEYRHWCIQKKSNNNRTLLVIMFNPGSLSGDGKNLSGDTTLRILREVCGNAGFNQVILNLFDYANPQTAPLFSNWEKRDLNSNLIFEHLSEFKYDNYIMAYGSYQSDLLYEKDILERINLIQNMLKKDKEIELPRNQNGTPKHPTVWQRQKLKPDITRILSKYREN</sequence>
<name>A0A9X7F714_NEIPE</name>
<keyword evidence="2" id="KW-1185">Reference proteome</keyword>